<sequence length="635" mass="70890">MNMIQLSFFTLSILTLCTKAQQEYSGNSALDCSNSDEKGPSPAFLYTCNGKYPSCKAFLIFKSQPPYDSLSAISTLASSNALELAQINNVTEFAVLPVGKEVIIPVNCSCSGQYYQANTTYYTPPVDETYYSIANDTYQGLSTCGSIKRANPYDEHELEPGLQLQVPLRCACPTRNQTANGTKYLLTYSFTWDDNIPDTGERFNVSAKDILLANGFSEEDPTLYPFTTILVPLPIEPSSSQTITRNYKPNVSPPPTSAVQNHRQKRKLYLGVGISIGLSLLLIIILLVILWFYKKRTERVPGKKGEGKTNKALPEDLLVEIASVDQVLKVFSFKELTKATENFSPKSKIRGSVYRGVLNGEILAVKRMKIDATKEVNMLNKISHFNLIKLYGVCRYQNCFYLIFEYMENGALRDWLCNKCPKETNSWRLRIQIALDVANGLHYLHNFAEPSYVHKNITSSNILLDNHLRAKISNFSLAKTRLQVTLSNALTTRVIGTKGYMAPEYPEAGSMTPKIDVFAFGVVMLELITRKDAVIVQKDREVLLSALVSSIMEGENAETELHHIIDPCLEENGGTEYAVQVVNLSLTCLRRDPASRPSISEVVSVLMKIQAELEVRILRQCMIEEDKSSGTSQNG</sequence>
<evidence type="ECO:0000313" key="14">
    <source>
        <dbReference type="Proteomes" id="UP001188597"/>
    </source>
</evidence>
<dbReference type="Pfam" id="PF23473">
    <property type="entry name" value="LysM3_LYK4_5"/>
    <property type="match status" value="1"/>
</dbReference>
<evidence type="ECO:0000256" key="4">
    <source>
        <dbReference type="ARBA" id="ARBA00022729"/>
    </source>
</evidence>
<gene>
    <name evidence="13" type="ORF">RJ639_039544</name>
</gene>
<evidence type="ECO:0000256" key="11">
    <source>
        <dbReference type="SAM" id="SignalP"/>
    </source>
</evidence>
<keyword evidence="7 10" id="KW-1133">Transmembrane helix</keyword>
<proteinExistence type="predicted"/>
<dbReference type="InterPro" id="IPR000719">
    <property type="entry name" value="Prot_kinase_dom"/>
</dbReference>
<dbReference type="FunFam" id="1.10.510.10:FF:000468">
    <property type="entry name" value="PTI1-like tyrosine-protein kinase 3"/>
    <property type="match status" value="1"/>
</dbReference>
<dbReference type="Gene3D" id="1.10.510.10">
    <property type="entry name" value="Transferase(Phosphotransferase) domain 1"/>
    <property type="match status" value="1"/>
</dbReference>
<keyword evidence="5" id="KW-0547">Nucleotide-binding</keyword>
<dbReference type="InterPro" id="IPR056561">
    <property type="entry name" value="NFP_LYK_LysM1"/>
</dbReference>
<comment type="subcellular location">
    <subcellularLocation>
        <location evidence="1">Cell membrane</location>
        <topology evidence="1">Single-pass membrane protein</topology>
    </subcellularLocation>
</comment>
<keyword evidence="9" id="KW-1015">Disulfide bond</keyword>
<keyword evidence="8 10" id="KW-0472">Membrane</keyword>
<dbReference type="GO" id="GO:0051707">
    <property type="term" value="P:response to other organism"/>
    <property type="evidence" value="ECO:0007669"/>
    <property type="project" value="UniProtKB-ARBA"/>
</dbReference>
<evidence type="ECO:0000313" key="13">
    <source>
        <dbReference type="EMBL" id="KAK3030514.1"/>
    </source>
</evidence>
<dbReference type="InterPro" id="IPR056563">
    <property type="entry name" value="LysM3_LYK4_5"/>
</dbReference>
<keyword evidence="3 10" id="KW-0812">Transmembrane</keyword>
<keyword evidence="4 11" id="KW-0732">Signal</keyword>
<dbReference type="InterPro" id="IPR052611">
    <property type="entry name" value="Plant_RLK_LysM"/>
</dbReference>
<dbReference type="PANTHER" id="PTHR45927:SF7">
    <property type="entry name" value="LYSM-DOMAIN RECEPTOR-LIKE KINASE"/>
    <property type="match status" value="1"/>
</dbReference>
<dbReference type="SUPFAM" id="SSF56112">
    <property type="entry name" value="Protein kinase-like (PK-like)"/>
    <property type="match status" value="1"/>
</dbReference>
<evidence type="ECO:0000259" key="12">
    <source>
        <dbReference type="PROSITE" id="PS50011"/>
    </source>
</evidence>
<evidence type="ECO:0000256" key="2">
    <source>
        <dbReference type="ARBA" id="ARBA00022475"/>
    </source>
</evidence>
<evidence type="ECO:0000256" key="1">
    <source>
        <dbReference type="ARBA" id="ARBA00004162"/>
    </source>
</evidence>
<dbReference type="InterPro" id="IPR011009">
    <property type="entry name" value="Kinase-like_dom_sf"/>
</dbReference>
<dbReference type="Gene3D" id="3.30.200.20">
    <property type="entry name" value="Phosphorylase Kinase, domain 1"/>
    <property type="match status" value="1"/>
</dbReference>
<name>A0AA88WPY3_9ASTE</name>
<dbReference type="AlphaFoldDB" id="A0AA88WPY3"/>
<evidence type="ECO:0000256" key="7">
    <source>
        <dbReference type="ARBA" id="ARBA00022989"/>
    </source>
</evidence>
<feature type="domain" description="Protein kinase" evidence="12">
    <location>
        <begin position="295"/>
        <end position="613"/>
    </location>
</feature>
<dbReference type="InterPro" id="IPR001245">
    <property type="entry name" value="Ser-Thr/Tyr_kinase_cat_dom"/>
</dbReference>
<keyword evidence="2" id="KW-1003">Cell membrane</keyword>
<feature type="transmembrane region" description="Helical" evidence="10">
    <location>
        <begin position="268"/>
        <end position="293"/>
    </location>
</feature>
<dbReference type="EMBL" id="JAVXUP010000336">
    <property type="protein sequence ID" value="KAK3030514.1"/>
    <property type="molecule type" value="Genomic_DNA"/>
</dbReference>
<accession>A0AA88WPY3</accession>
<dbReference type="PROSITE" id="PS50011">
    <property type="entry name" value="PROTEIN_KINASE_DOM"/>
    <property type="match status" value="1"/>
</dbReference>
<evidence type="ECO:0000256" key="10">
    <source>
        <dbReference type="SAM" id="Phobius"/>
    </source>
</evidence>
<dbReference type="Pfam" id="PF23472">
    <property type="entry name" value="LysM2_CERK1_LYK3_4_5"/>
    <property type="match status" value="1"/>
</dbReference>
<evidence type="ECO:0000256" key="9">
    <source>
        <dbReference type="ARBA" id="ARBA00023157"/>
    </source>
</evidence>
<reference evidence="13" key="1">
    <citation type="submission" date="2022-12" db="EMBL/GenBank/DDBJ databases">
        <title>Draft genome assemblies for two species of Escallonia (Escalloniales).</title>
        <authorList>
            <person name="Chanderbali A."/>
            <person name="Dervinis C."/>
            <person name="Anghel I."/>
            <person name="Soltis D."/>
            <person name="Soltis P."/>
            <person name="Zapata F."/>
        </authorList>
    </citation>
    <scope>NUCLEOTIDE SEQUENCE</scope>
    <source>
        <strain evidence="13">UCBG64.0493</strain>
        <tissue evidence="13">Leaf</tissue>
    </source>
</reference>
<dbReference type="GO" id="GO:0005524">
    <property type="term" value="F:ATP binding"/>
    <property type="evidence" value="ECO:0007669"/>
    <property type="project" value="UniProtKB-KW"/>
</dbReference>
<keyword evidence="6" id="KW-0067">ATP-binding</keyword>
<organism evidence="13 14">
    <name type="scientific">Escallonia herrerae</name>
    <dbReference type="NCBI Taxonomy" id="1293975"/>
    <lineage>
        <taxon>Eukaryota</taxon>
        <taxon>Viridiplantae</taxon>
        <taxon>Streptophyta</taxon>
        <taxon>Embryophyta</taxon>
        <taxon>Tracheophyta</taxon>
        <taxon>Spermatophyta</taxon>
        <taxon>Magnoliopsida</taxon>
        <taxon>eudicotyledons</taxon>
        <taxon>Gunneridae</taxon>
        <taxon>Pentapetalae</taxon>
        <taxon>asterids</taxon>
        <taxon>campanulids</taxon>
        <taxon>Escalloniales</taxon>
        <taxon>Escalloniaceae</taxon>
        <taxon>Escallonia</taxon>
    </lineage>
</organism>
<dbReference type="GO" id="GO:0004672">
    <property type="term" value="F:protein kinase activity"/>
    <property type="evidence" value="ECO:0007669"/>
    <property type="project" value="InterPro"/>
</dbReference>
<keyword evidence="14" id="KW-1185">Reference proteome</keyword>
<dbReference type="PANTHER" id="PTHR45927">
    <property type="entry name" value="LYSM-DOMAIN RECEPTOR-LIKE KINASE-RELATED"/>
    <property type="match status" value="1"/>
</dbReference>
<evidence type="ECO:0000256" key="3">
    <source>
        <dbReference type="ARBA" id="ARBA00022692"/>
    </source>
</evidence>
<evidence type="ECO:0000256" key="8">
    <source>
        <dbReference type="ARBA" id="ARBA00023136"/>
    </source>
</evidence>
<dbReference type="Pfam" id="PF07714">
    <property type="entry name" value="PK_Tyr_Ser-Thr"/>
    <property type="match status" value="1"/>
</dbReference>
<dbReference type="GO" id="GO:0005886">
    <property type="term" value="C:plasma membrane"/>
    <property type="evidence" value="ECO:0007669"/>
    <property type="project" value="UniProtKB-SubCell"/>
</dbReference>
<feature type="chain" id="PRO_5041681315" description="Protein kinase domain-containing protein" evidence="11">
    <location>
        <begin position="21"/>
        <end position="635"/>
    </location>
</feature>
<comment type="caution">
    <text evidence="13">The sequence shown here is derived from an EMBL/GenBank/DDBJ whole genome shotgun (WGS) entry which is preliminary data.</text>
</comment>
<protein>
    <recommendedName>
        <fullName evidence="12">Protein kinase domain-containing protein</fullName>
    </recommendedName>
</protein>
<dbReference type="Proteomes" id="UP001188597">
    <property type="component" value="Unassembled WGS sequence"/>
</dbReference>
<dbReference type="Pfam" id="PF23446">
    <property type="entry name" value="LysM1_NFP_LYK"/>
    <property type="match status" value="1"/>
</dbReference>
<evidence type="ECO:0000256" key="5">
    <source>
        <dbReference type="ARBA" id="ARBA00022741"/>
    </source>
</evidence>
<dbReference type="InterPro" id="IPR056562">
    <property type="entry name" value="LysM2_CERK1_LYK3_4_5"/>
</dbReference>
<evidence type="ECO:0000256" key="6">
    <source>
        <dbReference type="ARBA" id="ARBA00022840"/>
    </source>
</evidence>
<feature type="signal peptide" evidence="11">
    <location>
        <begin position="1"/>
        <end position="20"/>
    </location>
</feature>